<dbReference type="SUPFAM" id="SSF53448">
    <property type="entry name" value="Nucleotide-diphospho-sugar transferases"/>
    <property type="match status" value="1"/>
</dbReference>
<sequence>MKAVVLHDAEDIVHADELTVYDALIERFALVQIPVHAVPVRGFGRWAELVSGHYCGEFAEAHGKQVVVREAVGAAVPSAGVGCAIGRNWLERIAERGRGPFDPDSLTEDYELGLRIGAMGGRGAFVRLPAGDKAGLVAVHACFPHSLMASVRQKSRWITGISLAGWDRLGWQGGLAERWMRLRDRRALLAALVLAAAYAALPVWGVASAASWFAGQPVDVTIPPPLVIANLALLGWRVAMRMAITARAYGWRMALLTPVHLVIGNVVAMMAAWRALGLYAGLVRHGLLRWDKTAHVFPATGPAAP</sequence>
<accession>A0ABT6N5D9</accession>
<keyword evidence="1" id="KW-0472">Membrane</keyword>
<dbReference type="Pfam" id="PF13632">
    <property type="entry name" value="Glyco_trans_2_3"/>
    <property type="match status" value="1"/>
</dbReference>
<dbReference type="RefSeq" id="WP_281045661.1">
    <property type="nucleotide sequence ID" value="NZ_JARYGZ010000002.1"/>
</dbReference>
<feature type="domain" description="Glycosyltransferase 2-like" evidence="2">
    <location>
        <begin position="4"/>
        <end position="201"/>
    </location>
</feature>
<reference evidence="3" key="1">
    <citation type="submission" date="2023-04" db="EMBL/GenBank/DDBJ databases">
        <title>Sphingomonas sp. MAHUQ-71 isolated from rice field.</title>
        <authorList>
            <person name="Huq M.A."/>
        </authorList>
    </citation>
    <scope>NUCLEOTIDE SEQUENCE</scope>
    <source>
        <strain evidence="3">MAHUQ-71</strain>
    </source>
</reference>
<keyword evidence="4" id="KW-1185">Reference proteome</keyword>
<evidence type="ECO:0000259" key="2">
    <source>
        <dbReference type="Pfam" id="PF13632"/>
    </source>
</evidence>
<keyword evidence="1" id="KW-0812">Transmembrane</keyword>
<dbReference type="Gene3D" id="3.90.550.10">
    <property type="entry name" value="Spore Coat Polysaccharide Biosynthesis Protein SpsA, Chain A"/>
    <property type="match status" value="1"/>
</dbReference>
<evidence type="ECO:0000313" key="3">
    <source>
        <dbReference type="EMBL" id="MDH7640310.1"/>
    </source>
</evidence>
<dbReference type="InterPro" id="IPR001173">
    <property type="entry name" value="Glyco_trans_2-like"/>
</dbReference>
<keyword evidence="1" id="KW-1133">Transmembrane helix</keyword>
<gene>
    <name evidence="3" type="ORF">QGN17_16360</name>
</gene>
<organism evidence="3 4">
    <name type="scientific">Sphingomonas oryzagri</name>
    <dbReference type="NCBI Taxonomy" id="3042314"/>
    <lineage>
        <taxon>Bacteria</taxon>
        <taxon>Pseudomonadati</taxon>
        <taxon>Pseudomonadota</taxon>
        <taxon>Alphaproteobacteria</taxon>
        <taxon>Sphingomonadales</taxon>
        <taxon>Sphingomonadaceae</taxon>
        <taxon>Sphingomonas</taxon>
    </lineage>
</organism>
<feature type="transmembrane region" description="Helical" evidence="1">
    <location>
        <begin position="220"/>
        <end position="239"/>
    </location>
</feature>
<dbReference type="Proteomes" id="UP001160625">
    <property type="component" value="Unassembled WGS sequence"/>
</dbReference>
<name>A0ABT6N5D9_9SPHN</name>
<comment type="caution">
    <text evidence="3">The sequence shown here is derived from an EMBL/GenBank/DDBJ whole genome shotgun (WGS) entry which is preliminary data.</text>
</comment>
<dbReference type="InterPro" id="IPR029044">
    <property type="entry name" value="Nucleotide-diphossugar_trans"/>
</dbReference>
<dbReference type="EMBL" id="JARYGZ010000002">
    <property type="protein sequence ID" value="MDH7640310.1"/>
    <property type="molecule type" value="Genomic_DNA"/>
</dbReference>
<proteinExistence type="predicted"/>
<feature type="transmembrane region" description="Helical" evidence="1">
    <location>
        <begin position="187"/>
        <end position="214"/>
    </location>
</feature>
<protein>
    <submittedName>
        <fullName evidence="3">Glycosyltransferase family 2 protein</fullName>
    </submittedName>
</protein>
<evidence type="ECO:0000313" key="4">
    <source>
        <dbReference type="Proteomes" id="UP001160625"/>
    </source>
</evidence>
<evidence type="ECO:0000256" key="1">
    <source>
        <dbReference type="SAM" id="Phobius"/>
    </source>
</evidence>
<feature type="transmembrane region" description="Helical" evidence="1">
    <location>
        <begin position="251"/>
        <end position="273"/>
    </location>
</feature>